<dbReference type="FunFam" id="1.10.1610.10:FF:000002">
    <property type="entry name" value="Nicotinate-nucleotide--dimethylbenzimidazole phosphoribosyltransferase"/>
    <property type="match status" value="1"/>
</dbReference>
<dbReference type="eggNOG" id="COG2038">
    <property type="taxonomic scope" value="Bacteria"/>
</dbReference>
<evidence type="ECO:0000256" key="4">
    <source>
        <dbReference type="ARBA" id="ARBA00015486"/>
    </source>
</evidence>
<dbReference type="Gene3D" id="3.40.50.10210">
    <property type="match status" value="1"/>
</dbReference>
<organism evidence="11 12">
    <name type="scientific">Vibrio cholerae serotype O1 (strain ATCC 39541 / Classical Ogawa 395 / O395)</name>
    <dbReference type="NCBI Taxonomy" id="345073"/>
    <lineage>
        <taxon>Bacteria</taxon>
        <taxon>Pseudomonadati</taxon>
        <taxon>Pseudomonadota</taxon>
        <taxon>Gammaproteobacteria</taxon>
        <taxon>Vibrionales</taxon>
        <taxon>Vibrionaceae</taxon>
        <taxon>Vibrio</taxon>
    </lineage>
</organism>
<dbReference type="KEGG" id="vcr:VC395_1356"/>
<evidence type="ECO:0000256" key="10">
    <source>
        <dbReference type="HAMAP-Rule" id="MF_00230"/>
    </source>
</evidence>
<keyword evidence="6 10" id="KW-0328">Glycosyltransferase</keyword>
<dbReference type="Pfam" id="PF02277">
    <property type="entry name" value="DBI_PRT"/>
    <property type="match status" value="1"/>
</dbReference>
<protein>
    <recommendedName>
        <fullName evidence="4 10">Nicotinate-nucleotide--dimethylbenzimidazole phosphoribosyltransferase</fullName>
        <shortName evidence="10">NN:DBI PRT</shortName>
        <ecNumber evidence="3 10">2.4.2.21</ecNumber>
    </recommendedName>
    <alternativeName>
        <fullName evidence="8 10">N(1)-alpha-phosphoribosyltransferase</fullName>
    </alternativeName>
</protein>
<dbReference type="InterPro" id="IPR036087">
    <property type="entry name" value="Nict_dMeBzImd_PRibTrfase_sf"/>
</dbReference>
<dbReference type="KEGG" id="vco:VC0395_A0859"/>
<dbReference type="CDD" id="cd02439">
    <property type="entry name" value="DMB-PRT_CobT"/>
    <property type="match status" value="1"/>
</dbReference>
<dbReference type="NCBIfam" id="TIGR03160">
    <property type="entry name" value="cobT_DBIPRT"/>
    <property type="match status" value="1"/>
</dbReference>
<comment type="similarity">
    <text evidence="2 10">Belongs to the CobT family.</text>
</comment>
<reference evidence="11 12" key="1">
    <citation type="submission" date="2007-03" db="EMBL/GenBank/DDBJ databases">
        <authorList>
            <person name="Heidelberg J."/>
        </authorList>
    </citation>
    <scope>NUCLEOTIDE SEQUENCE [LARGE SCALE GENOMIC DNA]</scope>
    <source>
        <strain evidence="12">ATCC 39541 / Classical Ogawa 395 / O395</strain>
    </source>
</reference>
<dbReference type="GO" id="GO:0008939">
    <property type="term" value="F:nicotinate-nucleotide-dimethylbenzimidazole phosphoribosyltransferase activity"/>
    <property type="evidence" value="ECO:0007669"/>
    <property type="project" value="UniProtKB-UniRule"/>
</dbReference>
<evidence type="ECO:0000256" key="7">
    <source>
        <dbReference type="ARBA" id="ARBA00022679"/>
    </source>
</evidence>
<dbReference type="PANTHER" id="PTHR43463:SF1">
    <property type="entry name" value="NICOTINATE-NUCLEOTIDE--DIMETHYLBENZIMIDAZOLE PHOSPHORIBOSYLTRANSFERASE"/>
    <property type="match status" value="1"/>
</dbReference>
<keyword evidence="7 10" id="KW-0808">Transferase</keyword>
<dbReference type="EC" id="2.4.2.21" evidence="3 10"/>
<evidence type="ECO:0000256" key="9">
    <source>
        <dbReference type="ARBA" id="ARBA00047340"/>
    </source>
</evidence>
<accession>A0A0H3AH75</accession>
<dbReference type="UniPathway" id="UPA00061">
    <property type="reaction ID" value="UER00516"/>
</dbReference>
<sequence>MKAFALLFRASRLCRICFHALKRSKDARMLDRSFSAEIQQRIDQKTKPLGALGQLERVAHHLALIQSQNQDQAVTQLAIHQPTVLVFAADHGIAAQGVSIAPSAVTEQMVQNFLAGGAAINCFCRTEHAAMRVIDCGILRAQPAHADLIEQRLGAGTHNLAEQAAMSSEQVQEGIALGKALIHREVESGCNLLMFGEMGIGNTSSAAAILAALSGLPIEVCVGRGTGITDEQYQRKRALVTQGVERCLGAAPQDVLQQVGGFEIVQMVGAFMGAYEKQTPVLVDGFIVTVAAYVATLIEPNVRDFLLFAHCSQETGHRAVLEMLAAEPLLDLGLRLGEGTGAVLALGLVRAAVEFYNHMASFADAGVTV</sequence>
<evidence type="ECO:0000256" key="1">
    <source>
        <dbReference type="ARBA" id="ARBA00005049"/>
    </source>
</evidence>
<dbReference type="NCBIfam" id="NF000996">
    <property type="entry name" value="PRK00105.1"/>
    <property type="match status" value="1"/>
</dbReference>
<dbReference type="InterPro" id="IPR017846">
    <property type="entry name" value="Nict_dMeBzImd_PRibTrfase_bact"/>
</dbReference>
<dbReference type="EMBL" id="CP000627">
    <property type="protein sequence ID" value="ABQ20341.1"/>
    <property type="molecule type" value="Genomic_DNA"/>
</dbReference>
<evidence type="ECO:0000313" key="11">
    <source>
        <dbReference type="EMBL" id="ABQ20341.1"/>
    </source>
</evidence>
<dbReference type="Gene3D" id="1.10.1610.10">
    <property type="match status" value="1"/>
</dbReference>
<dbReference type="SUPFAM" id="SSF52733">
    <property type="entry name" value="Nicotinate mononucleotide:5,6-dimethylbenzimidazole phosphoribosyltransferase (CobT)"/>
    <property type="match status" value="1"/>
</dbReference>
<dbReference type="HAMAP" id="MF_00230">
    <property type="entry name" value="CobT"/>
    <property type="match status" value="1"/>
</dbReference>
<dbReference type="SMR" id="A0A0H3AH75"/>
<dbReference type="FunFam" id="3.40.50.10210:FF:000001">
    <property type="entry name" value="Nicotinate-nucleotide--dimethylbenzimidazole phosphoribosyltransferase"/>
    <property type="match status" value="1"/>
</dbReference>
<evidence type="ECO:0000256" key="3">
    <source>
        <dbReference type="ARBA" id="ARBA00011991"/>
    </source>
</evidence>
<gene>
    <name evidence="10 11" type="primary">cobT</name>
    <name evidence="11" type="ordered locus">VC0395_A0859</name>
</gene>
<evidence type="ECO:0000313" key="12">
    <source>
        <dbReference type="Proteomes" id="UP000000249"/>
    </source>
</evidence>
<dbReference type="GO" id="GO:0009236">
    <property type="term" value="P:cobalamin biosynthetic process"/>
    <property type="evidence" value="ECO:0007669"/>
    <property type="project" value="UniProtKB-UniRule"/>
</dbReference>
<dbReference type="InterPro" id="IPR003200">
    <property type="entry name" value="Nict_dMeBzImd_PRibTrfase"/>
</dbReference>
<comment type="catalytic activity">
    <reaction evidence="9 10">
        <text>5,6-dimethylbenzimidazole + nicotinate beta-D-ribonucleotide = alpha-ribazole 5'-phosphate + nicotinate + H(+)</text>
        <dbReference type="Rhea" id="RHEA:11196"/>
        <dbReference type="ChEBI" id="CHEBI:15378"/>
        <dbReference type="ChEBI" id="CHEBI:15890"/>
        <dbReference type="ChEBI" id="CHEBI:32544"/>
        <dbReference type="ChEBI" id="CHEBI:57502"/>
        <dbReference type="ChEBI" id="CHEBI:57918"/>
        <dbReference type="EC" id="2.4.2.21"/>
    </reaction>
</comment>
<evidence type="ECO:0000256" key="2">
    <source>
        <dbReference type="ARBA" id="ARBA00007110"/>
    </source>
</evidence>
<comment type="pathway">
    <text evidence="1 10">Nucleoside biosynthesis; alpha-ribazole biosynthesis; alpha-ribazole from 5,6-dimethylbenzimidazole: step 1/2.</text>
</comment>
<evidence type="ECO:0000256" key="8">
    <source>
        <dbReference type="ARBA" id="ARBA00030686"/>
    </source>
</evidence>
<proteinExistence type="inferred from homology"/>
<dbReference type="PATRIC" id="fig|345073.21.peg.1318"/>
<evidence type="ECO:0000256" key="5">
    <source>
        <dbReference type="ARBA" id="ARBA00022573"/>
    </source>
</evidence>
<evidence type="ECO:0000256" key="6">
    <source>
        <dbReference type="ARBA" id="ARBA00022676"/>
    </source>
</evidence>
<feature type="active site" description="Proton acceptor" evidence="10">
    <location>
        <position position="338"/>
    </location>
</feature>
<keyword evidence="5 10" id="KW-0169">Cobalamin biosynthesis</keyword>
<dbReference type="AlphaFoldDB" id="A0A0H3AH75"/>
<comment type="function">
    <text evidence="10">Catalyzes the synthesis of alpha-ribazole-5'-phosphate from nicotinate mononucleotide (NAMN) and 5,6-dimethylbenzimidazole (DMB).</text>
</comment>
<dbReference type="Proteomes" id="UP000000249">
    <property type="component" value="Chromosome 1"/>
</dbReference>
<dbReference type="PANTHER" id="PTHR43463">
    <property type="entry name" value="NICOTINATE-NUCLEOTIDE--DIMETHYLBENZIMIDAZOLE PHOSPHORIBOSYLTRANSFERASE"/>
    <property type="match status" value="1"/>
</dbReference>
<dbReference type="OrthoDB" id="9781491at2"/>
<dbReference type="InterPro" id="IPR023195">
    <property type="entry name" value="Nict_dMeBzImd_PRibTrfase_N"/>
</dbReference>
<name>A0A0H3AH75_VIBC3</name>